<dbReference type="PANTHER" id="PTHR33841">
    <property type="entry name" value="DNA METHYLTRANSFERASE YEEA-RELATED"/>
    <property type="match status" value="1"/>
</dbReference>
<comment type="caution">
    <text evidence="9">The sequence shown here is derived from an EMBL/GenBank/DDBJ whole genome shotgun (WGS) entry which is preliminary data.</text>
</comment>
<feature type="domain" description="Type II methyltransferase M.TaqI-like" evidence="7">
    <location>
        <begin position="145"/>
        <end position="256"/>
    </location>
</feature>
<gene>
    <name evidence="9" type="ORF">MZO42_17735</name>
</gene>
<dbReference type="SUPFAM" id="SSF53335">
    <property type="entry name" value="S-adenosyl-L-methionine-dependent methyltransferases"/>
    <property type="match status" value="1"/>
</dbReference>
<dbReference type="InterPro" id="IPR029063">
    <property type="entry name" value="SAM-dependent_MTases_sf"/>
</dbReference>
<protein>
    <recommendedName>
        <fullName evidence="2">site-specific DNA-methyltransferase (adenine-specific)</fullName>
        <ecNumber evidence="2">2.1.1.72</ecNumber>
    </recommendedName>
</protein>
<dbReference type="GO" id="GO:0032259">
    <property type="term" value="P:methylation"/>
    <property type="evidence" value="ECO:0007669"/>
    <property type="project" value="UniProtKB-KW"/>
</dbReference>
<evidence type="ECO:0000256" key="5">
    <source>
        <dbReference type="ARBA" id="ARBA00022691"/>
    </source>
</evidence>
<evidence type="ECO:0000256" key="2">
    <source>
        <dbReference type="ARBA" id="ARBA00011900"/>
    </source>
</evidence>
<evidence type="ECO:0000256" key="3">
    <source>
        <dbReference type="ARBA" id="ARBA00022603"/>
    </source>
</evidence>
<name>A0ABU3NAQ2_9SPHN</name>
<keyword evidence="3 9" id="KW-0489">Methyltransferase</keyword>
<evidence type="ECO:0000259" key="8">
    <source>
        <dbReference type="Pfam" id="PF22837"/>
    </source>
</evidence>
<dbReference type="InterPro" id="IPR002052">
    <property type="entry name" value="DNA_methylase_N6_adenine_CS"/>
</dbReference>
<comment type="catalytic activity">
    <reaction evidence="6">
        <text>a 2'-deoxyadenosine in DNA + S-adenosyl-L-methionine = an N(6)-methyl-2'-deoxyadenosine in DNA + S-adenosyl-L-homocysteine + H(+)</text>
        <dbReference type="Rhea" id="RHEA:15197"/>
        <dbReference type="Rhea" id="RHEA-COMP:12418"/>
        <dbReference type="Rhea" id="RHEA-COMP:12419"/>
        <dbReference type="ChEBI" id="CHEBI:15378"/>
        <dbReference type="ChEBI" id="CHEBI:57856"/>
        <dbReference type="ChEBI" id="CHEBI:59789"/>
        <dbReference type="ChEBI" id="CHEBI:90615"/>
        <dbReference type="ChEBI" id="CHEBI:90616"/>
        <dbReference type="EC" id="2.1.1.72"/>
    </reaction>
</comment>
<dbReference type="Pfam" id="PF07669">
    <property type="entry name" value="Eco57I"/>
    <property type="match status" value="1"/>
</dbReference>
<reference evidence="9" key="1">
    <citation type="submission" date="2022-04" db="EMBL/GenBank/DDBJ databases">
        <title>Tomato heritable bacteria conferring resistance against bacterial wilt.</title>
        <authorList>
            <person name="Yin J."/>
        </authorList>
    </citation>
    <scope>NUCLEOTIDE SEQUENCE</scope>
    <source>
        <strain evidence="9">Cra20</strain>
    </source>
</reference>
<keyword evidence="5" id="KW-0949">S-adenosyl-L-methionine</keyword>
<dbReference type="InterPro" id="IPR011639">
    <property type="entry name" value="MethylTrfase_TaqI-like_dom"/>
</dbReference>
<dbReference type="PRINTS" id="PR00507">
    <property type="entry name" value="N12N6MTFRASE"/>
</dbReference>
<dbReference type="Pfam" id="PF22837">
    <property type="entry name" value="M_Eco57I_C"/>
    <property type="match status" value="1"/>
</dbReference>
<dbReference type="EC" id="2.1.1.72" evidence="2"/>
<organism evidence="9">
    <name type="scientific">Sphingomonas psychrotolerans</name>
    <dbReference type="NCBI Taxonomy" id="1327635"/>
    <lineage>
        <taxon>Bacteria</taxon>
        <taxon>Pseudomonadati</taxon>
        <taxon>Pseudomonadota</taxon>
        <taxon>Alphaproteobacteria</taxon>
        <taxon>Sphingomonadales</taxon>
        <taxon>Sphingomonadaceae</taxon>
        <taxon>Sphingomonas</taxon>
    </lineage>
</organism>
<feature type="domain" description="Type II methyltransferase M.Eco57I C-terminal" evidence="8">
    <location>
        <begin position="563"/>
        <end position="686"/>
    </location>
</feature>
<evidence type="ECO:0000313" key="9">
    <source>
        <dbReference type="EMBL" id="MDT8760546.1"/>
    </source>
</evidence>
<proteinExistence type="inferred from homology"/>
<evidence type="ECO:0000256" key="4">
    <source>
        <dbReference type="ARBA" id="ARBA00022679"/>
    </source>
</evidence>
<dbReference type="InterPro" id="IPR050953">
    <property type="entry name" value="N4_N6_ade-DNA_methylase"/>
</dbReference>
<comment type="similarity">
    <text evidence="1">Belongs to the N(4)/N(6)-methyltransferase family.</text>
</comment>
<dbReference type="EMBL" id="JALMLT010000005">
    <property type="protein sequence ID" value="MDT8760546.1"/>
    <property type="molecule type" value="Genomic_DNA"/>
</dbReference>
<evidence type="ECO:0000259" key="7">
    <source>
        <dbReference type="Pfam" id="PF07669"/>
    </source>
</evidence>
<accession>A0ABU3NAQ2</accession>
<dbReference type="InterPro" id="IPR054520">
    <property type="entry name" value="M_Eco57I_C"/>
</dbReference>
<dbReference type="PANTHER" id="PTHR33841:SF5">
    <property type="entry name" value="DNA METHYLASE (MODIFICATION METHYLASE) (METHYLTRANSFERASE)-RELATED"/>
    <property type="match status" value="1"/>
</dbReference>
<evidence type="ECO:0000256" key="6">
    <source>
        <dbReference type="ARBA" id="ARBA00047942"/>
    </source>
</evidence>
<dbReference type="Gene3D" id="3.40.50.150">
    <property type="entry name" value="Vaccinia Virus protein VP39"/>
    <property type="match status" value="1"/>
</dbReference>
<sequence length="726" mass="78577">MSSIAGLRNKRCRESYAVPATDAVGAVRSLARSFEESLPPAQRKRLGQFFTGLPLGSLLAHIALNPSARAVIDPMAGHGDLLDAAALAARARGARLGRLDGIELDPATAAFCGRRTAALQADGAAAAGRIVTGSAFDPAIVAALDAPGYDLVITNPPYVRYQSQRGNGVGVGDVRRGLSAIVDARVTGGERALWRGLVDGYSGLADLSVPAWLLSGLLTRPGGRLALIVPATWRSRDYADVVRYLLLRAFRLEYIVADTQPGWFSDALVRTHLVIARRLSWDEAQAPLSGRTSLPAATWLQVTPAAAGGDSLVGSAFPGPEPERDFAAWVGTAGRKVSGIESRSFALNEEWRTLEQRLGRKSWFQSVENRRDALPLFSVRDASPAAIPEGLRDMLPPGAAPSRLQTLEQAGIRVSQGLRSGCNRFFYVTLAGDDEGKTVTVEASDSFQNMRFRVPAEALRPVLHRQIDMQAFASGHLPATRALDLSDWVLPEDQPAVTEAAEAYRRRGMSVPRVMPPELASFVRLAARYAPDPKEPARFIPDLSAVRTNVRRPANGRDVPRFWYMLPAFTARHLPSIFTPRINHGIPAVAMNTQPPVLIDANFSTLWADKNGWTAYAFYALFHSSWCRAAMEAAGTPLGGGALKLEATHIRQVPIPALSDRDCESLTRLGQRLAAGEASARHQVDMFILAASLPGTEESDLKEIARHIDSRLEAVCAARRRTVHEG</sequence>
<keyword evidence="4" id="KW-0808">Transferase</keyword>
<dbReference type="GO" id="GO:0008168">
    <property type="term" value="F:methyltransferase activity"/>
    <property type="evidence" value="ECO:0007669"/>
    <property type="project" value="UniProtKB-KW"/>
</dbReference>
<dbReference type="PROSITE" id="PS00092">
    <property type="entry name" value="N6_MTASE"/>
    <property type="match status" value="1"/>
</dbReference>
<evidence type="ECO:0000256" key="1">
    <source>
        <dbReference type="ARBA" id="ARBA00006594"/>
    </source>
</evidence>